<protein>
    <submittedName>
        <fullName evidence="1">Uncharacterized protein</fullName>
    </submittedName>
</protein>
<gene>
    <name evidence="1" type="ORF">PoMZ_10583</name>
</gene>
<dbReference type="VEuPathDB" id="FungiDB:M_BR32_EuGene_00117901"/>
<reference evidence="1 2" key="1">
    <citation type="journal article" date="2019" name="Mol. Biol. Evol.">
        <title>Blast fungal genomes show frequent chromosomal changes, gene gains and losses, and effector gene turnover.</title>
        <authorList>
            <person name="Gomez Luciano L.B."/>
            <person name="Jason Tsai I."/>
            <person name="Chuma I."/>
            <person name="Tosa Y."/>
            <person name="Chen Y.H."/>
            <person name="Li J.Y."/>
            <person name="Li M.Y."/>
            <person name="Jade Lu M.Y."/>
            <person name="Nakayashiki H."/>
            <person name="Li W.H."/>
        </authorList>
    </citation>
    <scope>NUCLEOTIDE SEQUENCE [LARGE SCALE GENOMIC DNA]</scope>
    <source>
        <strain evidence="1">MZ5-1-6</strain>
    </source>
</reference>
<sequence length="90" mass="9368">MRFSIAVIATASLASSAAAAPVTNLFDALLLPKAGRGCQPWLDLNSGSYACRDREMFNCDGSKTWVLMSTCGEGTKCEKSSSGGVNCVVA</sequence>
<evidence type="ECO:0000313" key="2">
    <source>
        <dbReference type="Proteomes" id="UP000294847"/>
    </source>
</evidence>
<proteinExistence type="predicted"/>
<dbReference type="EMBL" id="CP034204">
    <property type="protein sequence ID" value="QBZ54873.1"/>
    <property type="molecule type" value="Genomic_DNA"/>
</dbReference>
<evidence type="ECO:0000313" key="1">
    <source>
        <dbReference type="EMBL" id="QBZ54873.1"/>
    </source>
</evidence>
<dbReference type="Proteomes" id="UP000294847">
    <property type="component" value="Chromosome 1"/>
</dbReference>
<accession>A0A4P7MY70</accession>
<dbReference type="AlphaFoldDB" id="A0A4P7MY70"/>
<organism evidence="1 2">
    <name type="scientific">Pyricularia oryzae</name>
    <name type="common">Rice blast fungus</name>
    <name type="synonym">Magnaporthe oryzae</name>
    <dbReference type="NCBI Taxonomy" id="318829"/>
    <lineage>
        <taxon>Eukaryota</taxon>
        <taxon>Fungi</taxon>
        <taxon>Dikarya</taxon>
        <taxon>Ascomycota</taxon>
        <taxon>Pezizomycotina</taxon>
        <taxon>Sordariomycetes</taxon>
        <taxon>Sordariomycetidae</taxon>
        <taxon>Magnaporthales</taxon>
        <taxon>Pyriculariaceae</taxon>
        <taxon>Pyricularia</taxon>
    </lineage>
</organism>
<name>A0A4P7MY70_PYROR</name>